<feature type="compositionally biased region" description="Pro residues" evidence="1">
    <location>
        <begin position="483"/>
        <end position="502"/>
    </location>
</feature>
<dbReference type="EMBL" id="NSLI01000003">
    <property type="protein sequence ID" value="PAX08216.1"/>
    <property type="molecule type" value="Genomic_DNA"/>
</dbReference>
<evidence type="ECO:0000313" key="3">
    <source>
        <dbReference type="Proteomes" id="UP000218151"/>
    </source>
</evidence>
<feature type="compositionally biased region" description="Low complexity" evidence="1">
    <location>
        <begin position="399"/>
        <end position="415"/>
    </location>
</feature>
<evidence type="ECO:0000313" key="2">
    <source>
        <dbReference type="EMBL" id="PAX08216.1"/>
    </source>
</evidence>
<evidence type="ECO:0000256" key="1">
    <source>
        <dbReference type="SAM" id="MobiDB-lite"/>
    </source>
</evidence>
<proteinExistence type="predicted"/>
<name>A0A2A2SG28_9SPHN</name>
<accession>A0A2A2SG28</accession>
<dbReference type="RefSeq" id="WP_095998458.1">
    <property type="nucleotide sequence ID" value="NZ_NSLI01000003.1"/>
</dbReference>
<dbReference type="AlphaFoldDB" id="A0A2A2SG28"/>
<comment type="caution">
    <text evidence="2">The sequence shown here is derived from an EMBL/GenBank/DDBJ whole genome shotgun (WGS) entry which is preliminary data.</text>
</comment>
<organism evidence="2 3">
    <name type="scientific">Sphingomonas lenta</name>
    <dbReference type="NCBI Taxonomy" id="1141887"/>
    <lineage>
        <taxon>Bacteria</taxon>
        <taxon>Pseudomonadati</taxon>
        <taxon>Pseudomonadota</taxon>
        <taxon>Alphaproteobacteria</taxon>
        <taxon>Sphingomonadales</taxon>
        <taxon>Sphingomonadaceae</taxon>
        <taxon>Sphingomonas</taxon>
    </lineage>
</organism>
<feature type="region of interest" description="Disordered" evidence="1">
    <location>
        <begin position="398"/>
        <end position="540"/>
    </location>
</feature>
<reference evidence="3" key="1">
    <citation type="submission" date="2017-09" db="EMBL/GenBank/DDBJ databases">
        <authorList>
            <person name="Feng G."/>
            <person name="Zhu H."/>
        </authorList>
    </citation>
    <scope>NUCLEOTIDE SEQUENCE [LARGE SCALE GENOMIC DNA]</scope>
    <source>
        <strain evidence="3">1PNM-20</strain>
    </source>
</reference>
<sequence length="540" mass="57949">MSDITEPLPNPNNLDAFEYLKQSTVPSTRIDGWTGHKQKRFLEAIADGDTVKDACGLVRLSTQSAYAFRRTAKGRAFDLGWRAADLLARERFAADLYIRSVEGQVVEITRADGSVVTRHHYDNRLATQMLNRLDRYADASEGTAPGRAARLVASDFDAYLQLVGEEGGPARAGLFMLAHGEDGVAAELEPVVALARADRLIRCGTAADVALADLDPAKRAEWTAEQWARAEAAGVIALAPAPENFTRQPESTSGRRGEPAPTGRGFAATDGRGHGATDARPVPGLNARDLKALDKLQSLNLALDEGRAPTPGGDHDPLLDGPVWWDEDERDWRTSFPPSADFDGYEEGEFGDESYARSLTPEEEKVALRRLKDAFGVVTLAEAEAERDLWFREADESDVGAADDATSASAASGSDPLTGPNPSDVTGQGRPCPASGAGDESGDPIDATSPSPADELGDPRQVSFDVTGQGRPCPASEVTDNPDPTPPEQSQPGPIPQIPNPQPEVFHLRNDPSPTDEIFTKPANHADKNLIPDPLIRAHY</sequence>
<keyword evidence="3" id="KW-1185">Reference proteome</keyword>
<dbReference type="OrthoDB" id="7282816at2"/>
<gene>
    <name evidence="2" type="ORF">CKY28_11650</name>
</gene>
<feature type="region of interest" description="Disordered" evidence="1">
    <location>
        <begin position="242"/>
        <end position="284"/>
    </location>
</feature>
<protein>
    <submittedName>
        <fullName evidence="2">Uncharacterized protein</fullName>
    </submittedName>
</protein>
<dbReference type="Proteomes" id="UP000218151">
    <property type="component" value="Unassembled WGS sequence"/>
</dbReference>